<name>A0A426Y497_ENSVE</name>
<sequence>MKRIRPEGAPPSAKIPAKAPRRQKASAPRSAAAGRARTPASKENAPEKGEEGDNHPVAAAGSQQAPSSLPSALAEEEAVGWGDGAAELGEWWCLGGVEEEKLSGWFPFVDEDFLCSDSGGGEGWWGGLLWEDADHDIWQLQHIHEIPRTAAK</sequence>
<accession>A0A426Y497</accession>
<dbReference type="EMBL" id="AMZH03015073">
    <property type="protein sequence ID" value="RRT46608.1"/>
    <property type="molecule type" value="Genomic_DNA"/>
</dbReference>
<reference evidence="2 3" key="1">
    <citation type="journal article" date="2014" name="Agronomy (Basel)">
        <title>A Draft Genome Sequence for Ensete ventricosum, the Drought-Tolerant Tree Against Hunger.</title>
        <authorList>
            <person name="Harrison J."/>
            <person name="Moore K.A."/>
            <person name="Paszkiewicz K."/>
            <person name="Jones T."/>
            <person name="Grant M."/>
            <person name="Ambacheew D."/>
            <person name="Muzemil S."/>
            <person name="Studholme D.J."/>
        </authorList>
    </citation>
    <scope>NUCLEOTIDE SEQUENCE [LARGE SCALE GENOMIC DNA]</scope>
</reference>
<dbReference type="AlphaFoldDB" id="A0A426Y497"/>
<evidence type="ECO:0000313" key="3">
    <source>
        <dbReference type="Proteomes" id="UP000287651"/>
    </source>
</evidence>
<protein>
    <submittedName>
        <fullName evidence="2">Uncharacterized protein</fullName>
    </submittedName>
</protein>
<comment type="caution">
    <text evidence="2">The sequence shown here is derived from an EMBL/GenBank/DDBJ whole genome shotgun (WGS) entry which is preliminary data.</text>
</comment>
<dbReference type="Proteomes" id="UP000287651">
    <property type="component" value="Unassembled WGS sequence"/>
</dbReference>
<gene>
    <name evidence="2" type="ORF">B296_00043307</name>
</gene>
<feature type="region of interest" description="Disordered" evidence="1">
    <location>
        <begin position="1"/>
        <end position="78"/>
    </location>
</feature>
<feature type="compositionally biased region" description="Low complexity" evidence="1">
    <location>
        <begin position="25"/>
        <end position="42"/>
    </location>
</feature>
<feature type="compositionally biased region" description="Polar residues" evidence="1">
    <location>
        <begin position="61"/>
        <end position="70"/>
    </location>
</feature>
<proteinExistence type="predicted"/>
<evidence type="ECO:0000313" key="2">
    <source>
        <dbReference type="EMBL" id="RRT46608.1"/>
    </source>
</evidence>
<feature type="compositionally biased region" description="Basic and acidic residues" evidence="1">
    <location>
        <begin position="44"/>
        <end position="54"/>
    </location>
</feature>
<evidence type="ECO:0000256" key="1">
    <source>
        <dbReference type="SAM" id="MobiDB-lite"/>
    </source>
</evidence>
<organism evidence="2 3">
    <name type="scientific">Ensete ventricosum</name>
    <name type="common">Abyssinian banana</name>
    <name type="synonym">Musa ensete</name>
    <dbReference type="NCBI Taxonomy" id="4639"/>
    <lineage>
        <taxon>Eukaryota</taxon>
        <taxon>Viridiplantae</taxon>
        <taxon>Streptophyta</taxon>
        <taxon>Embryophyta</taxon>
        <taxon>Tracheophyta</taxon>
        <taxon>Spermatophyta</taxon>
        <taxon>Magnoliopsida</taxon>
        <taxon>Liliopsida</taxon>
        <taxon>Zingiberales</taxon>
        <taxon>Musaceae</taxon>
        <taxon>Ensete</taxon>
    </lineage>
</organism>